<evidence type="ECO:0000259" key="1">
    <source>
        <dbReference type="PROSITE" id="PS50181"/>
    </source>
</evidence>
<evidence type="ECO:0000313" key="3">
    <source>
        <dbReference type="Proteomes" id="UP000235672"/>
    </source>
</evidence>
<dbReference type="Proteomes" id="UP000235672">
    <property type="component" value="Unassembled WGS sequence"/>
</dbReference>
<dbReference type="InterPro" id="IPR001810">
    <property type="entry name" value="F-box_dom"/>
</dbReference>
<dbReference type="InterPro" id="IPR036047">
    <property type="entry name" value="F-box-like_dom_sf"/>
</dbReference>
<dbReference type="Pfam" id="PF12937">
    <property type="entry name" value="F-box-like"/>
    <property type="match status" value="1"/>
</dbReference>
<dbReference type="OrthoDB" id="9981546at2759"/>
<dbReference type="EMBL" id="KZ613528">
    <property type="protein sequence ID" value="PMD13707.1"/>
    <property type="molecule type" value="Genomic_DNA"/>
</dbReference>
<sequence>MVIPLTTINSLPNEILISILSHFPTLTLLPLTTTSQRIHDLILTILSHRISEVGPLKNHQLLLEAFHTSHSGAGYSICLQTLTLHSTQTEHTSSLTELSNLYTSFRPQKPAAERGGFGAGLADGGGWFFPIPAPAQPTDERGGEERKEKEELVTQDIHLESHELFSQLCTRANLVKTSPRQGLFHSCVNVGEGILRVWRDWLAERAERAQCGETNEGDLSAEIVWADSKKTVGLRVTVVEREAHPAEPPYRVGEERDVSYCLFYEELLVRSTKLLLTVERSEELEAGNEGNAIVFGDWNG</sequence>
<organism evidence="2 3">
    <name type="scientific">Hyaloscypha hepaticicola</name>
    <dbReference type="NCBI Taxonomy" id="2082293"/>
    <lineage>
        <taxon>Eukaryota</taxon>
        <taxon>Fungi</taxon>
        <taxon>Dikarya</taxon>
        <taxon>Ascomycota</taxon>
        <taxon>Pezizomycotina</taxon>
        <taxon>Leotiomycetes</taxon>
        <taxon>Helotiales</taxon>
        <taxon>Hyaloscyphaceae</taxon>
        <taxon>Hyaloscypha</taxon>
    </lineage>
</organism>
<dbReference type="AlphaFoldDB" id="A0A2J6PI48"/>
<name>A0A2J6PI48_9HELO</name>
<gene>
    <name evidence="2" type="ORF">NA56DRAFT_414496</name>
</gene>
<dbReference type="SUPFAM" id="SSF81383">
    <property type="entry name" value="F-box domain"/>
    <property type="match status" value="1"/>
</dbReference>
<proteinExistence type="predicted"/>
<reference evidence="2 3" key="1">
    <citation type="submission" date="2016-05" db="EMBL/GenBank/DDBJ databases">
        <title>A degradative enzymes factory behind the ericoid mycorrhizal symbiosis.</title>
        <authorList>
            <consortium name="DOE Joint Genome Institute"/>
            <person name="Martino E."/>
            <person name="Morin E."/>
            <person name="Grelet G."/>
            <person name="Kuo A."/>
            <person name="Kohler A."/>
            <person name="Daghino S."/>
            <person name="Barry K."/>
            <person name="Choi C."/>
            <person name="Cichocki N."/>
            <person name="Clum A."/>
            <person name="Copeland A."/>
            <person name="Hainaut M."/>
            <person name="Haridas S."/>
            <person name="Labutti K."/>
            <person name="Lindquist E."/>
            <person name="Lipzen A."/>
            <person name="Khouja H.-R."/>
            <person name="Murat C."/>
            <person name="Ohm R."/>
            <person name="Olson A."/>
            <person name="Spatafora J."/>
            <person name="Veneault-Fourrey C."/>
            <person name="Henrissat B."/>
            <person name="Grigoriev I."/>
            <person name="Martin F."/>
            <person name="Perotto S."/>
        </authorList>
    </citation>
    <scope>NUCLEOTIDE SEQUENCE [LARGE SCALE GENOMIC DNA]</scope>
    <source>
        <strain evidence="2 3">UAMH 7357</strain>
    </source>
</reference>
<accession>A0A2J6PI48</accession>
<protein>
    <recommendedName>
        <fullName evidence="1">F-box domain-containing protein</fullName>
    </recommendedName>
</protein>
<keyword evidence="3" id="KW-1185">Reference proteome</keyword>
<dbReference type="PROSITE" id="PS50181">
    <property type="entry name" value="FBOX"/>
    <property type="match status" value="1"/>
</dbReference>
<evidence type="ECO:0000313" key="2">
    <source>
        <dbReference type="EMBL" id="PMD13707.1"/>
    </source>
</evidence>
<feature type="domain" description="F-box" evidence="1">
    <location>
        <begin position="5"/>
        <end position="53"/>
    </location>
</feature>